<evidence type="ECO:0000256" key="1">
    <source>
        <dbReference type="ARBA" id="ARBA00000448"/>
    </source>
</evidence>
<feature type="binding site" evidence="10">
    <location>
        <position position="19"/>
    </location>
    <ligand>
        <name>substrate</name>
    </ligand>
</feature>
<keyword evidence="7 12" id="KW-0326">Glycosidase</keyword>
<dbReference type="InterPro" id="IPR018120">
    <property type="entry name" value="Glyco_hydro_1_AS"/>
</dbReference>
<evidence type="ECO:0000256" key="8">
    <source>
        <dbReference type="ARBA" id="ARBA00023326"/>
    </source>
</evidence>
<dbReference type="SUPFAM" id="SSF51445">
    <property type="entry name" value="(Trans)glycosidases"/>
    <property type="match status" value="1"/>
</dbReference>
<dbReference type="NCBIfam" id="TIGR03356">
    <property type="entry name" value="BGL"/>
    <property type="match status" value="1"/>
</dbReference>
<protein>
    <recommendedName>
        <fullName evidence="3 12">Beta-glucosidase</fullName>
        <ecNumber evidence="3 12">3.2.1.21</ecNumber>
    </recommendedName>
</protein>
<evidence type="ECO:0000313" key="13">
    <source>
        <dbReference type="EMBL" id="PDW00842.1"/>
    </source>
</evidence>
<dbReference type="PROSITE" id="PS00653">
    <property type="entry name" value="GLYCOSYL_HYDROL_F1_2"/>
    <property type="match status" value="1"/>
</dbReference>
<reference evidence="13 14" key="1">
    <citation type="submission" date="2016-05" db="EMBL/GenBank/DDBJ databases">
        <authorList>
            <person name="Lavstsen T."/>
            <person name="Jespersen J.S."/>
        </authorList>
    </citation>
    <scope>NUCLEOTIDE SEQUENCE [LARGE SCALE GENOMIC DNA]</scope>
    <source>
        <strain evidence="13 14">B7-9</strain>
    </source>
</reference>
<dbReference type="EMBL" id="LYXE01000024">
    <property type="protein sequence ID" value="PDW00842.1"/>
    <property type="molecule type" value="Genomic_DNA"/>
</dbReference>
<feature type="active site" description="Nucleophile" evidence="9 11">
    <location>
        <position position="354"/>
    </location>
</feature>
<dbReference type="PROSITE" id="PS00572">
    <property type="entry name" value="GLYCOSYL_HYDROL_F1_1"/>
    <property type="match status" value="1"/>
</dbReference>
<proteinExistence type="inferred from homology"/>
<evidence type="ECO:0000256" key="7">
    <source>
        <dbReference type="ARBA" id="ARBA00023295"/>
    </source>
</evidence>
<feature type="binding site" evidence="10">
    <location>
        <position position="401"/>
    </location>
    <ligand>
        <name>substrate</name>
    </ligand>
</feature>
<keyword evidence="8" id="KW-0624">Polysaccharide degradation</keyword>
<evidence type="ECO:0000256" key="5">
    <source>
        <dbReference type="ARBA" id="ARBA00023001"/>
    </source>
</evidence>
<keyword evidence="4 12" id="KW-0378">Hydrolase</keyword>
<dbReference type="InterPro" id="IPR001360">
    <property type="entry name" value="Glyco_hydro_1"/>
</dbReference>
<dbReference type="PANTHER" id="PTHR10353">
    <property type="entry name" value="GLYCOSYL HYDROLASE"/>
    <property type="match status" value="1"/>
</dbReference>
<dbReference type="InterPro" id="IPR017853">
    <property type="entry name" value="GH"/>
</dbReference>
<dbReference type="Pfam" id="PF00232">
    <property type="entry name" value="Glyco_hydro_1"/>
    <property type="match status" value="1"/>
</dbReference>
<dbReference type="InterPro" id="IPR033132">
    <property type="entry name" value="GH_1_N_CS"/>
</dbReference>
<dbReference type="EC" id="3.2.1.21" evidence="3 12"/>
<evidence type="ECO:0000256" key="3">
    <source>
        <dbReference type="ARBA" id="ARBA00012744"/>
    </source>
</evidence>
<dbReference type="GO" id="GO:0008422">
    <property type="term" value="F:beta-glucosidase activity"/>
    <property type="evidence" value="ECO:0007669"/>
    <property type="project" value="UniProtKB-EC"/>
</dbReference>
<comment type="caution">
    <text evidence="13">The sequence shown here is derived from an EMBL/GenBank/DDBJ whole genome shotgun (WGS) entry which is preliminary data.</text>
</comment>
<comment type="catalytic activity">
    <reaction evidence="1 12">
        <text>Hydrolysis of terminal, non-reducing beta-D-glucosyl residues with release of beta-D-glucose.</text>
        <dbReference type="EC" id="3.2.1.21"/>
    </reaction>
</comment>
<dbReference type="RefSeq" id="WP_097650666.1">
    <property type="nucleotide sequence ID" value="NZ_LYXE01000024.1"/>
</dbReference>
<keyword evidence="6" id="KW-0119">Carbohydrate metabolism</keyword>
<feature type="binding site" evidence="10">
    <location>
        <position position="164"/>
    </location>
    <ligand>
        <name>substrate</name>
    </ligand>
</feature>
<sequence>MTLHFPQGFIWGTATSAYQIEGAVKADGRGESIWDRFSHTPGKTRDGHTGDVACEHYHRYETDVALMAELGLNAYRFSLAWPRILPEGRGRINQPGLDFYRRLVDTLLRHGITPYATLYHWDLPVTLDDAGGWPARATAEAFAEYAGVVAAALGDQIKHWITINEPWCVSMLSHQIGEHAPGRKDWPAALVASHHTLLAHGLAVQAIRAASSDAQVGIAPNFTASVPASASPADRAAARAFDGYFNRWFIDPLYGFGYPSDMVALYTAAGLLPDGMPFVQPGDLDLIATPTDFLAVNYYTREVVAAGPNPLQPDIVRLDVPRTEMGWEIYPEGLYQLLMRLHTHYAVPHLLISENGVSYLDPVTPDGAIHDERRIEYLRLHLEACHRAIQAGAPVEGYFQWSLLDNFEWGHGYHQRFGVVHVDYETQERIRKDSFGWYRDVIACNGLE</sequence>
<dbReference type="PRINTS" id="PR00131">
    <property type="entry name" value="GLHYDRLASE1"/>
</dbReference>
<evidence type="ECO:0000256" key="10">
    <source>
        <dbReference type="PIRSR" id="PIRSR617736-2"/>
    </source>
</evidence>
<feature type="binding site" evidence="10">
    <location>
        <begin position="408"/>
        <end position="409"/>
    </location>
    <ligand>
        <name>substrate</name>
    </ligand>
</feature>
<organism evidence="13 14">
    <name type="scientific">Candidatus Chloroploca asiatica</name>
    <dbReference type="NCBI Taxonomy" id="1506545"/>
    <lineage>
        <taxon>Bacteria</taxon>
        <taxon>Bacillati</taxon>
        <taxon>Chloroflexota</taxon>
        <taxon>Chloroflexia</taxon>
        <taxon>Chloroflexales</taxon>
        <taxon>Chloroflexineae</taxon>
        <taxon>Oscillochloridaceae</taxon>
        <taxon>Candidatus Chloroploca</taxon>
    </lineage>
</organism>
<feature type="binding site" evidence="10">
    <location>
        <position position="120"/>
    </location>
    <ligand>
        <name>substrate</name>
    </ligand>
</feature>
<evidence type="ECO:0000256" key="12">
    <source>
        <dbReference type="RuleBase" id="RU361175"/>
    </source>
</evidence>
<dbReference type="Proteomes" id="UP000220922">
    <property type="component" value="Unassembled WGS sequence"/>
</dbReference>
<keyword evidence="5" id="KW-0136">Cellulose degradation</keyword>
<dbReference type="InterPro" id="IPR017736">
    <property type="entry name" value="Glyco_hydro_1_beta-glucosidase"/>
</dbReference>
<dbReference type="GO" id="GO:0005829">
    <property type="term" value="C:cytosol"/>
    <property type="evidence" value="ECO:0007669"/>
    <property type="project" value="TreeGrafter"/>
</dbReference>
<comment type="similarity">
    <text evidence="2 12">Belongs to the glycosyl hydrolase 1 family.</text>
</comment>
<evidence type="ECO:0000256" key="11">
    <source>
        <dbReference type="PROSITE-ProRule" id="PRU10055"/>
    </source>
</evidence>
<dbReference type="Gene3D" id="3.20.20.80">
    <property type="entry name" value="Glycosidases"/>
    <property type="match status" value="1"/>
</dbReference>
<gene>
    <name evidence="13" type="ORF">A9Q02_08215</name>
</gene>
<evidence type="ECO:0000313" key="14">
    <source>
        <dbReference type="Proteomes" id="UP000220922"/>
    </source>
</evidence>
<evidence type="ECO:0000256" key="2">
    <source>
        <dbReference type="ARBA" id="ARBA00010838"/>
    </source>
</evidence>
<dbReference type="AlphaFoldDB" id="A0A2H3KQV1"/>
<dbReference type="PANTHER" id="PTHR10353:SF36">
    <property type="entry name" value="LP05116P"/>
    <property type="match status" value="1"/>
</dbReference>
<dbReference type="FunFam" id="3.20.20.80:FF:000004">
    <property type="entry name" value="Beta-glucosidase 6-phospho-beta-glucosidase"/>
    <property type="match status" value="1"/>
</dbReference>
<evidence type="ECO:0000256" key="9">
    <source>
        <dbReference type="PIRSR" id="PIRSR617736-1"/>
    </source>
</evidence>
<dbReference type="OrthoDB" id="9765195at2"/>
<name>A0A2H3KQV1_9CHLR</name>
<feature type="binding site" evidence="10">
    <location>
        <position position="299"/>
    </location>
    <ligand>
        <name>substrate</name>
    </ligand>
</feature>
<feature type="active site" description="Proton donor" evidence="9">
    <location>
        <position position="165"/>
    </location>
</feature>
<keyword evidence="14" id="KW-1185">Reference proteome</keyword>
<evidence type="ECO:0000256" key="6">
    <source>
        <dbReference type="ARBA" id="ARBA00023277"/>
    </source>
</evidence>
<dbReference type="GO" id="GO:0030245">
    <property type="term" value="P:cellulose catabolic process"/>
    <property type="evidence" value="ECO:0007669"/>
    <property type="project" value="UniProtKB-KW"/>
</dbReference>
<evidence type="ECO:0000256" key="4">
    <source>
        <dbReference type="ARBA" id="ARBA00022801"/>
    </source>
</evidence>
<accession>A0A2H3KQV1</accession>